<dbReference type="NCBIfam" id="TIGR01167">
    <property type="entry name" value="LPXTG_anchor"/>
    <property type="match status" value="1"/>
</dbReference>
<evidence type="ECO:0000313" key="9">
    <source>
        <dbReference type="EMBL" id="PFK40943.1"/>
    </source>
</evidence>
<evidence type="ECO:0000256" key="2">
    <source>
        <dbReference type="ARBA" id="ARBA00022512"/>
    </source>
</evidence>
<evidence type="ECO:0000256" key="7">
    <source>
        <dbReference type="SAM" id="SignalP"/>
    </source>
</evidence>
<feature type="domain" description="Gram-positive cocci surface proteins LPxTG" evidence="8">
    <location>
        <begin position="61"/>
        <end position="96"/>
    </location>
</feature>
<keyword evidence="5" id="KW-0572">Peptidoglycan-anchor</keyword>
<dbReference type="Pfam" id="PF00746">
    <property type="entry name" value="Gram_pos_anchor"/>
    <property type="match status" value="1"/>
</dbReference>
<dbReference type="AlphaFoldDB" id="A0A2B0MFS5"/>
<name>A0A2B0MFS5_BACCE</name>
<comment type="caution">
    <text evidence="9">The sequence shown here is derived from an EMBL/GenBank/DDBJ whole genome shotgun (WGS) entry which is preliminary data.</text>
</comment>
<keyword evidence="3" id="KW-0964">Secreted</keyword>
<feature type="transmembrane region" description="Helical" evidence="6">
    <location>
        <begin position="73"/>
        <end position="92"/>
    </location>
</feature>
<evidence type="ECO:0000256" key="3">
    <source>
        <dbReference type="ARBA" id="ARBA00022525"/>
    </source>
</evidence>
<evidence type="ECO:0000256" key="6">
    <source>
        <dbReference type="SAM" id="Phobius"/>
    </source>
</evidence>
<keyword evidence="6" id="KW-1133">Transmembrane helix</keyword>
<dbReference type="EMBL" id="NUWN01000047">
    <property type="protein sequence ID" value="PFK40943.1"/>
    <property type="molecule type" value="Genomic_DNA"/>
</dbReference>
<dbReference type="InterPro" id="IPR019931">
    <property type="entry name" value="LPXTG_anchor"/>
</dbReference>
<evidence type="ECO:0000256" key="4">
    <source>
        <dbReference type="ARBA" id="ARBA00022729"/>
    </source>
</evidence>
<evidence type="ECO:0000256" key="5">
    <source>
        <dbReference type="ARBA" id="ARBA00023088"/>
    </source>
</evidence>
<evidence type="ECO:0000259" key="8">
    <source>
        <dbReference type="Pfam" id="PF00746"/>
    </source>
</evidence>
<gene>
    <name evidence="9" type="ORF">COI93_12710</name>
</gene>
<sequence length="96" mass="10507">MEYYLIFKRTPMIKITTLALALPLSFFSGLSSGHAAKYEFHNLDVNAVAQGGKVKGQGTTEQGGKLPNTATHYPAAILMGITTFLFGITLFVRRKK</sequence>
<comment type="subcellular location">
    <subcellularLocation>
        <location evidence="1">Secreted</location>
        <location evidence="1">Cell wall</location>
        <topology evidence="1">Peptidoglycan-anchor</topology>
    </subcellularLocation>
</comment>
<keyword evidence="6" id="KW-0812">Transmembrane</keyword>
<organism evidence="9 10">
    <name type="scientific">Bacillus cereus</name>
    <dbReference type="NCBI Taxonomy" id="1396"/>
    <lineage>
        <taxon>Bacteria</taxon>
        <taxon>Bacillati</taxon>
        <taxon>Bacillota</taxon>
        <taxon>Bacilli</taxon>
        <taxon>Bacillales</taxon>
        <taxon>Bacillaceae</taxon>
        <taxon>Bacillus</taxon>
        <taxon>Bacillus cereus group</taxon>
    </lineage>
</organism>
<feature type="signal peptide" evidence="7">
    <location>
        <begin position="1"/>
        <end position="35"/>
    </location>
</feature>
<proteinExistence type="predicted"/>
<reference evidence="9 10" key="1">
    <citation type="submission" date="2017-09" db="EMBL/GenBank/DDBJ databases">
        <title>Large-scale bioinformatics analysis of Bacillus genomes uncovers conserved roles of natural products in bacterial physiology.</title>
        <authorList>
            <consortium name="Agbiome Team Llc"/>
            <person name="Bleich R.M."/>
            <person name="Grubbs K.J."/>
            <person name="Santa Maria K.C."/>
            <person name="Allen S.E."/>
            <person name="Farag S."/>
            <person name="Shank E.A."/>
            <person name="Bowers A."/>
        </authorList>
    </citation>
    <scope>NUCLEOTIDE SEQUENCE [LARGE SCALE GENOMIC DNA]</scope>
    <source>
        <strain evidence="9 10">AFS083043</strain>
    </source>
</reference>
<keyword evidence="2" id="KW-0134">Cell wall</keyword>
<evidence type="ECO:0000313" key="10">
    <source>
        <dbReference type="Proteomes" id="UP000242656"/>
    </source>
</evidence>
<dbReference type="Proteomes" id="UP000242656">
    <property type="component" value="Unassembled WGS sequence"/>
</dbReference>
<feature type="chain" id="PRO_5013129243" description="Gram-positive cocci surface proteins LPxTG domain-containing protein" evidence="7">
    <location>
        <begin position="36"/>
        <end position="96"/>
    </location>
</feature>
<evidence type="ECO:0000256" key="1">
    <source>
        <dbReference type="ARBA" id="ARBA00004168"/>
    </source>
</evidence>
<accession>A0A2B0MFS5</accession>
<protein>
    <recommendedName>
        <fullName evidence="8">Gram-positive cocci surface proteins LPxTG domain-containing protein</fullName>
    </recommendedName>
</protein>
<keyword evidence="4 7" id="KW-0732">Signal</keyword>
<keyword evidence="6" id="KW-0472">Membrane</keyword>